<accession>A0A2T6KPZ6</accession>
<protein>
    <submittedName>
        <fullName evidence="2">Putative caspase-like protein</fullName>
    </submittedName>
</protein>
<dbReference type="InterPro" id="IPR011600">
    <property type="entry name" value="Pept_C14_caspase"/>
</dbReference>
<reference evidence="2 3" key="1">
    <citation type="submission" date="2018-04" db="EMBL/GenBank/DDBJ databases">
        <title>Genomic Encyclopedia of Archaeal and Bacterial Type Strains, Phase II (KMG-II): from individual species to whole genera.</title>
        <authorList>
            <person name="Goeker M."/>
        </authorList>
    </citation>
    <scope>NUCLEOTIDE SEQUENCE [LARGE SCALE GENOMIC DNA]</scope>
    <source>
        <strain evidence="2 3">DSM 29955</strain>
    </source>
</reference>
<dbReference type="PANTHER" id="PTHR22576">
    <property type="entry name" value="MUCOSA ASSOCIATED LYMPHOID TISSUE LYMPHOMA TRANSLOCATION PROTEIN 1/PARACASPASE"/>
    <property type="match status" value="1"/>
</dbReference>
<dbReference type="InterPro" id="IPR029030">
    <property type="entry name" value="Caspase-like_dom_sf"/>
</dbReference>
<dbReference type="Pfam" id="PF00656">
    <property type="entry name" value="Peptidase_C14"/>
    <property type="match status" value="1"/>
</dbReference>
<dbReference type="PROSITE" id="PS50208">
    <property type="entry name" value="CASPASE_P20"/>
    <property type="match status" value="1"/>
</dbReference>
<dbReference type="Proteomes" id="UP000244523">
    <property type="component" value="Unassembled WGS sequence"/>
</dbReference>
<organism evidence="2 3">
    <name type="scientific">Yoonia sediminilitoris</name>
    <dbReference type="NCBI Taxonomy" id="1286148"/>
    <lineage>
        <taxon>Bacteria</taxon>
        <taxon>Pseudomonadati</taxon>
        <taxon>Pseudomonadota</taxon>
        <taxon>Alphaproteobacteria</taxon>
        <taxon>Rhodobacterales</taxon>
        <taxon>Paracoccaceae</taxon>
        <taxon>Yoonia</taxon>
    </lineage>
</organism>
<dbReference type="InterPro" id="IPR052039">
    <property type="entry name" value="Caspase-related_regulators"/>
</dbReference>
<dbReference type="OrthoDB" id="9816009at2"/>
<dbReference type="GO" id="GO:0006508">
    <property type="term" value="P:proteolysis"/>
    <property type="evidence" value="ECO:0007669"/>
    <property type="project" value="InterPro"/>
</dbReference>
<evidence type="ECO:0000259" key="1">
    <source>
        <dbReference type="PROSITE" id="PS50208"/>
    </source>
</evidence>
<evidence type="ECO:0000313" key="2">
    <source>
        <dbReference type="EMBL" id="PUB18618.1"/>
    </source>
</evidence>
<dbReference type="EMBL" id="QBUD01000001">
    <property type="protein sequence ID" value="PUB18618.1"/>
    <property type="molecule type" value="Genomic_DNA"/>
</dbReference>
<keyword evidence="3" id="KW-1185">Reference proteome</keyword>
<dbReference type="InterPro" id="IPR001309">
    <property type="entry name" value="Pept_C14_p20"/>
</dbReference>
<sequence>MIRTLFLIISLAVFLPDLAVAAKRAGLIIGNDNYAHVPMLEKARNDARAVSDTLSGLGFDVTVILDADRREMNRAIATFTGQLQPGDTALVFFAGHGVEIDGENYLLPVDIEAPDTANEDFIKFESIGLSDVLLRVQNTGARTTLMFIDACRDNPFAATAGRNIGGSRGLARVTAPEGTFVVFSAGAQQQALDRLNGPDSDPNSVFTRTLLPRLTQPNLELRELISEVRLEVRDLALKQNHQQFPAYYDELLGKFYFNSDGGEALPATPVVEQVPTADPAGEALRADFARARSLGSVVAYEAFLEKHKDKSDLLIVIAIRELDRLRDDDNPVETEAEEVATPPEIPAVPQKEIIRQSQQRLNALGCAAGQADGVVGPRTRRAFRAFVNESGAKIALSALGTQEALDLLNAADGTVCTQAAVQTRPAPSAPRARSLTGTWSFVSKCPLFVSSVGSTTYRSQGGNNYSVVTRDDLGNVGRGTTTDVGDGTLQVRIVWQNGVRDNYRAVLSSDRRRISGTNVLGCRFTATR</sequence>
<name>A0A2T6KPZ6_9RHOB</name>
<dbReference type="AlphaFoldDB" id="A0A2T6KPZ6"/>
<dbReference type="RefSeq" id="WP_108384367.1">
    <property type="nucleotide sequence ID" value="NZ_QBUD01000001.1"/>
</dbReference>
<dbReference type="GO" id="GO:0004197">
    <property type="term" value="F:cysteine-type endopeptidase activity"/>
    <property type="evidence" value="ECO:0007669"/>
    <property type="project" value="InterPro"/>
</dbReference>
<dbReference type="Gene3D" id="1.10.101.10">
    <property type="entry name" value="PGBD-like superfamily/PGBD"/>
    <property type="match status" value="1"/>
</dbReference>
<proteinExistence type="predicted"/>
<dbReference type="PANTHER" id="PTHR22576:SF37">
    <property type="entry name" value="MUCOSA-ASSOCIATED LYMPHOID TISSUE LYMPHOMA TRANSLOCATION PROTEIN 1"/>
    <property type="match status" value="1"/>
</dbReference>
<comment type="caution">
    <text evidence="2">The sequence shown here is derived from an EMBL/GenBank/DDBJ whole genome shotgun (WGS) entry which is preliminary data.</text>
</comment>
<gene>
    <name evidence="2" type="ORF">C8N45_101202</name>
</gene>
<dbReference type="InterPro" id="IPR036366">
    <property type="entry name" value="PGBDSf"/>
</dbReference>
<dbReference type="SUPFAM" id="SSF52129">
    <property type="entry name" value="Caspase-like"/>
    <property type="match status" value="1"/>
</dbReference>
<evidence type="ECO:0000313" key="3">
    <source>
        <dbReference type="Proteomes" id="UP000244523"/>
    </source>
</evidence>
<dbReference type="Gene3D" id="3.40.50.1460">
    <property type="match status" value="1"/>
</dbReference>
<feature type="domain" description="Caspase family p20" evidence="1">
    <location>
        <begin position="22"/>
        <end position="155"/>
    </location>
</feature>